<dbReference type="SUPFAM" id="SSF53271">
    <property type="entry name" value="PRTase-like"/>
    <property type="match status" value="1"/>
</dbReference>
<dbReference type="InterPro" id="IPR029057">
    <property type="entry name" value="PRTase-like"/>
</dbReference>
<dbReference type="AlphaFoldDB" id="A0A7C9MPP8"/>
<dbReference type="PANTHER" id="PTHR47505:SF1">
    <property type="entry name" value="DNA UTILIZATION PROTEIN YHGH"/>
    <property type="match status" value="1"/>
</dbReference>
<gene>
    <name evidence="2" type="ORF">GB992_05755</name>
</gene>
<dbReference type="PANTHER" id="PTHR47505">
    <property type="entry name" value="DNA UTILIZATION PROTEIN YHGH"/>
    <property type="match status" value="1"/>
</dbReference>
<dbReference type="CDD" id="cd06223">
    <property type="entry name" value="PRTases_typeI"/>
    <property type="match status" value="1"/>
</dbReference>
<dbReference type="Proteomes" id="UP000480570">
    <property type="component" value="Unassembled WGS sequence"/>
</dbReference>
<evidence type="ECO:0000313" key="3">
    <source>
        <dbReference type="Proteomes" id="UP000480570"/>
    </source>
</evidence>
<name>A0A7C9MPP8_9LACO</name>
<dbReference type="EMBL" id="WEZT01000008">
    <property type="protein sequence ID" value="MYV05364.1"/>
    <property type="molecule type" value="Genomic_DNA"/>
</dbReference>
<comment type="similarity">
    <text evidence="1">Belongs to the ComF/GntX family.</text>
</comment>
<evidence type="ECO:0000256" key="1">
    <source>
        <dbReference type="ARBA" id="ARBA00008007"/>
    </source>
</evidence>
<comment type="caution">
    <text evidence="2">The sequence shown here is derived from an EMBL/GenBank/DDBJ whole genome shotgun (WGS) entry which is preliminary data.</text>
</comment>
<evidence type="ECO:0000313" key="2">
    <source>
        <dbReference type="EMBL" id="MYV05364.1"/>
    </source>
</evidence>
<dbReference type="InterPro" id="IPR000836">
    <property type="entry name" value="PRTase_dom"/>
</dbReference>
<proteinExistence type="inferred from homology"/>
<reference evidence="2 3" key="1">
    <citation type="journal article" date="2019" name="Appl. Environ. Microbiol.">
        <title>Genetic determinants of hydroxycinnamic acid metabolism in heterofermentative lactobacilli.</title>
        <authorList>
            <person name="Gaur G."/>
            <person name="Oh J.H."/>
            <person name="Filannino P."/>
            <person name="Gobbetti M."/>
            <person name="van Pijkeren J.P."/>
            <person name="Ganzle M.G."/>
        </authorList>
    </citation>
    <scope>NUCLEOTIDE SEQUENCE [LARGE SCALE GENOMIC DNA]</scope>
    <source>
        <strain evidence="2 3">FUA3583</strain>
    </source>
</reference>
<organism evidence="2 3">
    <name type="scientific">Furfurilactobacillus rossiae</name>
    <dbReference type="NCBI Taxonomy" id="231049"/>
    <lineage>
        <taxon>Bacteria</taxon>
        <taxon>Bacillati</taxon>
        <taxon>Bacillota</taxon>
        <taxon>Bacilli</taxon>
        <taxon>Lactobacillales</taxon>
        <taxon>Lactobacillaceae</taxon>
        <taxon>Furfurilactobacillus</taxon>
    </lineage>
</organism>
<protein>
    <submittedName>
        <fullName evidence="2">Uncharacterized protein</fullName>
    </submittedName>
</protein>
<sequence>MAACLMCQKMLSKSLTIRALLSWRKVTDDVICKNCKATFTVIRESKACPQCGRNQENQEICQDCQRWHLMPNTLKIKNRGLFQYTPVMHDYMHQYKFNGDLRLAKVFQHVVQLAVDAAQVDVVIPVPVSDTTFDHRGFNQAAELLQLVVENRHSPVVCPALKVVTHDKQQQSKQGRKDRMTRTQPFVIDPNYAEKLHGNKILIFDDVYTTGRTLHFAAQALQTVEVVSMIGLTLAR</sequence>
<accession>A0A7C9MPP8</accession>
<dbReference type="Gene3D" id="3.40.50.2020">
    <property type="match status" value="1"/>
</dbReference>
<dbReference type="InterPro" id="IPR051910">
    <property type="entry name" value="ComF/GntX_DNA_util-trans"/>
</dbReference>